<organism evidence="3">
    <name type="scientific">Naegleria gruberi</name>
    <name type="common">Amoeba</name>
    <dbReference type="NCBI Taxonomy" id="5762"/>
    <lineage>
        <taxon>Eukaryota</taxon>
        <taxon>Discoba</taxon>
        <taxon>Heterolobosea</taxon>
        <taxon>Tetramitia</taxon>
        <taxon>Eutetramitia</taxon>
        <taxon>Vahlkampfiidae</taxon>
        <taxon>Naegleria</taxon>
    </lineage>
</organism>
<dbReference type="EMBL" id="GG738885">
    <property type="protein sequence ID" value="EFC41542.1"/>
    <property type="molecule type" value="Genomic_DNA"/>
</dbReference>
<proteinExistence type="predicted"/>
<dbReference type="KEGG" id="ngr:NAEGRDRAFT_51054"/>
<name>D2VNQ2_NAEGR</name>
<feature type="compositionally biased region" description="Low complexity" evidence="1">
    <location>
        <begin position="253"/>
        <end position="270"/>
    </location>
</feature>
<dbReference type="Proteomes" id="UP000006671">
    <property type="component" value="Unassembled WGS sequence"/>
</dbReference>
<sequence>MLKNSNFLSRLFKDSFLYSSRRCYAVKSSSNYDPRHDIPTNPKVNDSSAFFSHPYTLSEDLPFDESKPISRWSTGDFLSFLRHLERTLNYRFSQSTLTTLKQESWDGSALVQFEVSDLENIISQDEAELIYSSIQKHISHQKNLMEIQDKLENVEMGGVLTTRTTVSNNVSSPSISPSNQRKDSVAITRKSASSENLEKTSRFGNRTGIVVTRRDSSMIRPNSNNPISAVEHSNSASEGHSPNSPQTSFGNQSPFSSNSTTPTTPSDVSPVNYRPPKPVGYTTRKSMALNGSIIPMINNSTEEADLNSSSSSDSNSMIRPSLDSIGSNSMMENIMMNNSSSSTSSSSNGKEKKKSRDRLVSCLVNSDLDNCVRPIDEKSLRQTVFPQILNNDLILIEQLGKYKSRYKNIYLLLTDPSSFDTIIQKKMNSSGKKKKLFDVKFDATSSSEAASQQTNNIEKMFPDSEQTHATTSNITIDFVSVQLSERLPLLIDFKQLSELERVLVSNVFKKLAPIDRRIFSHREKIFMSENLALPDCYNYLFFDNPTGEKSGTIALNDGEECEPEKKSNLAKLFGRSSKKEEAYLQCQLVVFEFSESFMIEMKDTNRYKLLRTGIMIGNWFLEWKENSLVIPSRKPPQGLLRFNPHFHYITLKKVEGEKNITALLSKLSEVCSLWNGTNVYNLKTCNHQHFVQDVIKALELVPLTKVEDKKKGIPAHHVLQYPFGMGVQKLLDRIEKYGFSDMAFYLNQPVKEALFGKKMAMELQQQGVENIVSGEAYSRLGEDEKTLVGNIEYAPESIRNKYTYKNLQQKTSNSDEVPEDKNFIVFSSHAELDKVYFDLDSKIGSASEGKDYFKTTNDGKWDLWLLKLYDRCFWIRLGILKDGKRILSSKDAPLSNLPESSMNISNTGSFGPCLCPFNMSGVGINEFDMQLMMLNPTSSTAFLADHEPPIPDRIWLPYQL</sequence>
<feature type="region of interest" description="Disordered" evidence="1">
    <location>
        <begin position="303"/>
        <end position="357"/>
    </location>
</feature>
<dbReference type="GeneID" id="8862413"/>
<keyword evidence="3" id="KW-1185">Reference proteome</keyword>
<reference evidence="2 3" key="1">
    <citation type="journal article" date="2010" name="Cell">
        <title>The genome of Naegleria gruberi illuminates early eukaryotic versatility.</title>
        <authorList>
            <person name="Fritz-Laylin L.K."/>
            <person name="Prochnik S.E."/>
            <person name="Ginger M.L."/>
            <person name="Dacks J.B."/>
            <person name="Carpenter M.L."/>
            <person name="Field M.C."/>
            <person name="Kuo A."/>
            <person name="Paredez A."/>
            <person name="Chapman J."/>
            <person name="Pham J."/>
            <person name="Shu S."/>
            <person name="Neupane R."/>
            <person name="Cipriano M."/>
            <person name="Mancuso J."/>
            <person name="Tu H."/>
            <person name="Salamov A."/>
            <person name="Lindquist E."/>
            <person name="Shapiro H."/>
            <person name="Lucas S."/>
            <person name="Grigoriev I.V."/>
            <person name="Cande W.Z."/>
            <person name="Fulton C."/>
            <person name="Rokhsar D.S."/>
            <person name="Dawson S.C."/>
        </authorList>
    </citation>
    <scope>NUCLEOTIDE SEQUENCE [LARGE SCALE GENOMIC DNA]</scope>
    <source>
        <strain evidence="2 3">NEG-M</strain>
    </source>
</reference>
<feature type="compositionally biased region" description="Polar residues" evidence="1">
    <location>
        <begin position="219"/>
        <end position="252"/>
    </location>
</feature>
<dbReference type="OMA" id="EQTHATT"/>
<feature type="compositionally biased region" description="Low complexity" evidence="1">
    <location>
        <begin position="166"/>
        <end position="179"/>
    </location>
</feature>
<dbReference type="InParanoid" id="D2VNQ2"/>
<evidence type="ECO:0000256" key="1">
    <source>
        <dbReference type="SAM" id="MobiDB-lite"/>
    </source>
</evidence>
<feature type="region of interest" description="Disordered" evidence="1">
    <location>
        <begin position="164"/>
        <end position="283"/>
    </location>
</feature>
<evidence type="ECO:0000313" key="2">
    <source>
        <dbReference type="EMBL" id="EFC41542.1"/>
    </source>
</evidence>
<feature type="compositionally biased region" description="Low complexity" evidence="1">
    <location>
        <begin position="307"/>
        <end position="316"/>
    </location>
</feature>
<protein>
    <submittedName>
        <fullName evidence="2">Predicted protein</fullName>
    </submittedName>
</protein>
<gene>
    <name evidence="2" type="ORF">NAEGRDRAFT_51054</name>
</gene>
<dbReference type="OrthoDB" id="10351232at2759"/>
<dbReference type="AlphaFoldDB" id="D2VNQ2"/>
<accession>D2VNQ2</accession>
<evidence type="ECO:0000313" key="3">
    <source>
        <dbReference type="Proteomes" id="UP000006671"/>
    </source>
</evidence>
<dbReference type="RefSeq" id="XP_002674286.1">
    <property type="nucleotide sequence ID" value="XM_002674240.1"/>
</dbReference>
<dbReference type="VEuPathDB" id="AmoebaDB:NAEGRDRAFT_51054"/>
<feature type="compositionally biased region" description="Low complexity" evidence="1">
    <location>
        <begin position="324"/>
        <end position="348"/>
    </location>
</feature>